<protein>
    <submittedName>
        <fullName evidence="8">Starch-binding associating with outer membrane</fullName>
    </submittedName>
</protein>
<reference evidence="8 9" key="1">
    <citation type="submission" date="2016-10" db="EMBL/GenBank/DDBJ databases">
        <authorList>
            <person name="de Groot N.N."/>
        </authorList>
    </citation>
    <scope>NUCLEOTIDE SEQUENCE [LARGE SCALE GENOMIC DNA]</scope>
    <source>
        <strain evidence="8 9">DSM 18180</strain>
    </source>
</reference>
<evidence type="ECO:0000256" key="4">
    <source>
        <dbReference type="ARBA" id="ARBA00023136"/>
    </source>
</evidence>
<evidence type="ECO:0000256" key="5">
    <source>
        <dbReference type="ARBA" id="ARBA00023237"/>
    </source>
</evidence>
<organism evidence="8 9">
    <name type="scientific">Flaviramulus basaltis</name>
    <dbReference type="NCBI Taxonomy" id="369401"/>
    <lineage>
        <taxon>Bacteria</taxon>
        <taxon>Pseudomonadati</taxon>
        <taxon>Bacteroidota</taxon>
        <taxon>Flavobacteriia</taxon>
        <taxon>Flavobacteriales</taxon>
        <taxon>Flavobacteriaceae</taxon>
        <taxon>Flaviramulus</taxon>
    </lineage>
</organism>
<dbReference type="GO" id="GO:0009279">
    <property type="term" value="C:cell outer membrane"/>
    <property type="evidence" value="ECO:0007669"/>
    <property type="project" value="UniProtKB-SubCell"/>
</dbReference>
<dbReference type="InterPro" id="IPR011990">
    <property type="entry name" value="TPR-like_helical_dom_sf"/>
</dbReference>
<name>A0A1K2ILF2_9FLAO</name>
<comment type="similarity">
    <text evidence="2">Belongs to the SusD family.</text>
</comment>
<gene>
    <name evidence="8" type="ORF">SAMN05428642_1021175</name>
</gene>
<dbReference type="STRING" id="369401.SAMN05428642_1021175"/>
<evidence type="ECO:0000256" key="1">
    <source>
        <dbReference type="ARBA" id="ARBA00004442"/>
    </source>
</evidence>
<dbReference type="InterPro" id="IPR033985">
    <property type="entry name" value="SusD-like_N"/>
</dbReference>
<dbReference type="RefSeq" id="WP_084647941.1">
    <property type="nucleotide sequence ID" value="NZ_FPKV01000002.1"/>
</dbReference>
<evidence type="ECO:0000259" key="7">
    <source>
        <dbReference type="Pfam" id="PF14322"/>
    </source>
</evidence>
<dbReference type="Pfam" id="PF07980">
    <property type="entry name" value="SusD_RagB"/>
    <property type="match status" value="1"/>
</dbReference>
<dbReference type="InterPro" id="IPR012944">
    <property type="entry name" value="SusD_RagB_dom"/>
</dbReference>
<dbReference type="Proteomes" id="UP000182544">
    <property type="component" value="Unassembled WGS sequence"/>
</dbReference>
<dbReference type="SUPFAM" id="SSF48452">
    <property type="entry name" value="TPR-like"/>
    <property type="match status" value="1"/>
</dbReference>
<evidence type="ECO:0000259" key="6">
    <source>
        <dbReference type="Pfam" id="PF07980"/>
    </source>
</evidence>
<dbReference type="EMBL" id="FPKV01000002">
    <property type="protein sequence ID" value="SFZ93090.1"/>
    <property type="molecule type" value="Genomic_DNA"/>
</dbReference>
<feature type="domain" description="SusD-like N-terminal" evidence="7">
    <location>
        <begin position="52"/>
        <end position="214"/>
    </location>
</feature>
<keyword evidence="5" id="KW-0998">Cell outer membrane</keyword>
<evidence type="ECO:0000313" key="9">
    <source>
        <dbReference type="Proteomes" id="UP000182544"/>
    </source>
</evidence>
<evidence type="ECO:0000256" key="3">
    <source>
        <dbReference type="ARBA" id="ARBA00022729"/>
    </source>
</evidence>
<keyword evidence="3" id="KW-0732">Signal</keyword>
<accession>A0A1K2ILF2</accession>
<feature type="domain" description="RagB/SusD" evidence="6">
    <location>
        <begin position="357"/>
        <end position="499"/>
    </location>
</feature>
<evidence type="ECO:0000313" key="8">
    <source>
        <dbReference type="EMBL" id="SFZ93090.1"/>
    </source>
</evidence>
<dbReference type="CDD" id="cd08977">
    <property type="entry name" value="SusD"/>
    <property type="match status" value="1"/>
</dbReference>
<keyword evidence="4" id="KW-0472">Membrane</keyword>
<proteinExistence type="inferred from homology"/>
<keyword evidence="9" id="KW-1185">Reference proteome</keyword>
<dbReference type="Gene3D" id="1.25.40.390">
    <property type="match status" value="1"/>
</dbReference>
<sequence>MKTINKIYYVAFFTLMCLTSCELTRDLDEFDPLYSLPAETAISDESSAEIALAGMYSILHQNDAEGNPNHSILPSTLSGVNAGGYFVFLSAEDNAMIANNPPPDGPALTRIYTGQYVLVNRANWIINGVEKLTDDDFINNNRRLEIIGEAKAMRALGHFHLLRLFGEFYDTSSSYGVNVRLEPATDDVAQPRVSVQETYDVILNDLDDAIASAPYLRAKYFANKIFVKGLKAKVLLYMGDYAQAATVAKDVIDNSGPNFALTDTFEELFDHSGVATLSNTEALFDVYSDANQSEGLGLGNFWSIFTSVSNWFYDLPNTGTMTVNGQVINYDTARIPFMQTGAYAIPGLGNGNMKFLQRSGLQFETQYWLRMAEVYLIYAEADARSANGVSTDALEALNAIRIRAGATTTGNDGFETYPASITLDQFLQAVRIEKLVELASEQGEDWFDLIRYDYADGFGTGFQVSDQKPTAINSEKFIMPIPVASIEAGGGVIIQNPGYPN</sequence>
<dbReference type="AlphaFoldDB" id="A0A1K2ILF2"/>
<dbReference type="OrthoDB" id="5694214at2"/>
<dbReference type="Pfam" id="PF14322">
    <property type="entry name" value="SusD-like_3"/>
    <property type="match status" value="1"/>
</dbReference>
<evidence type="ECO:0000256" key="2">
    <source>
        <dbReference type="ARBA" id="ARBA00006275"/>
    </source>
</evidence>
<comment type="subcellular location">
    <subcellularLocation>
        <location evidence="1">Cell outer membrane</location>
    </subcellularLocation>
</comment>